<dbReference type="AlphaFoldDB" id="A0AA39CGP7"/>
<evidence type="ECO:0000259" key="1">
    <source>
        <dbReference type="Pfam" id="PF00561"/>
    </source>
</evidence>
<dbReference type="Proteomes" id="UP001172673">
    <property type="component" value="Unassembled WGS sequence"/>
</dbReference>
<dbReference type="Gene3D" id="3.40.50.1820">
    <property type="entry name" value="alpha/beta hydrolase"/>
    <property type="match status" value="1"/>
</dbReference>
<evidence type="ECO:0000313" key="3">
    <source>
        <dbReference type="Proteomes" id="UP001172673"/>
    </source>
</evidence>
<comment type="caution">
    <text evidence="2">The sequence shown here is derived from an EMBL/GenBank/DDBJ whole genome shotgun (WGS) entry which is preliminary data.</text>
</comment>
<dbReference type="EMBL" id="JAPDRK010000011">
    <property type="protein sequence ID" value="KAJ9607602.1"/>
    <property type="molecule type" value="Genomic_DNA"/>
</dbReference>
<dbReference type="SUPFAM" id="SSF53474">
    <property type="entry name" value="alpha/beta-Hydrolases"/>
    <property type="match status" value="1"/>
</dbReference>
<feature type="domain" description="AB hydrolase-1" evidence="1">
    <location>
        <begin position="41"/>
        <end position="134"/>
    </location>
</feature>
<name>A0AA39CGP7_9EURO</name>
<gene>
    <name evidence="2" type="ORF">H2200_007680</name>
</gene>
<protein>
    <recommendedName>
        <fullName evidence="1">AB hydrolase-1 domain-containing protein</fullName>
    </recommendedName>
</protein>
<organism evidence="2 3">
    <name type="scientific">Cladophialophora chaetospira</name>
    <dbReference type="NCBI Taxonomy" id="386627"/>
    <lineage>
        <taxon>Eukaryota</taxon>
        <taxon>Fungi</taxon>
        <taxon>Dikarya</taxon>
        <taxon>Ascomycota</taxon>
        <taxon>Pezizomycotina</taxon>
        <taxon>Eurotiomycetes</taxon>
        <taxon>Chaetothyriomycetidae</taxon>
        <taxon>Chaetothyriales</taxon>
        <taxon>Herpotrichiellaceae</taxon>
        <taxon>Cladophialophora</taxon>
    </lineage>
</organism>
<dbReference type="InterPro" id="IPR000073">
    <property type="entry name" value="AB_hydrolase_1"/>
</dbReference>
<accession>A0AA39CGP7</accession>
<proteinExistence type="predicted"/>
<reference evidence="2" key="1">
    <citation type="submission" date="2022-10" db="EMBL/GenBank/DDBJ databases">
        <title>Culturing micro-colonial fungi from biological soil crusts in the Mojave desert and describing Neophaeococcomyces mojavensis, and introducing the new genera and species Taxawa tesnikishii.</title>
        <authorList>
            <person name="Kurbessoian T."/>
            <person name="Stajich J.E."/>
        </authorList>
    </citation>
    <scope>NUCLEOTIDE SEQUENCE</scope>
    <source>
        <strain evidence="2">TK_41</strain>
    </source>
</reference>
<dbReference type="PANTHER" id="PTHR43433">
    <property type="entry name" value="HYDROLASE, ALPHA/BETA FOLD FAMILY PROTEIN"/>
    <property type="match status" value="1"/>
</dbReference>
<keyword evidence="3" id="KW-1185">Reference proteome</keyword>
<dbReference type="InterPro" id="IPR029058">
    <property type="entry name" value="AB_hydrolase_fold"/>
</dbReference>
<dbReference type="InterPro" id="IPR050471">
    <property type="entry name" value="AB_hydrolase"/>
</dbReference>
<dbReference type="Pfam" id="PF00561">
    <property type="entry name" value="Abhydrolase_1"/>
    <property type="match status" value="1"/>
</dbReference>
<dbReference type="PANTHER" id="PTHR43433:SF5">
    <property type="entry name" value="AB HYDROLASE-1 DOMAIN-CONTAINING PROTEIN"/>
    <property type="match status" value="1"/>
</dbReference>
<sequence length="256" mass="27991">MSTAQTAITQYVDAKNGVRFAYRSIGDNGGVPLVMHIHYRANMDLWDPLFVNTLSKARTVIIFDNAGVGRSTGEVPDTFQGWADDLLSFVKALGLKKIDLLGFSMGGYCAQMAALTAPHLVRKLVLSGTGSSLPSADHVPGVVWPREDPPPEAIKALAGSEGKDGPQSIAFSFFYDDDQGRGAFERYWKRVQERSAEPLILDLLDRDGPAKRQLNAALDSFKKNPRAAFDRLGELKMPVLVANEAGSCIIRYEMLS</sequence>
<evidence type="ECO:0000313" key="2">
    <source>
        <dbReference type="EMBL" id="KAJ9607602.1"/>
    </source>
</evidence>